<dbReference type="InterPro" id="IPR006597">
    <property type="entry name" value="Sel1-like"/>
</dbReference>
<reference evidence="2 3" key="1">
    <citation type="submission" date="2010-03" db="EMBL/GenBank/DDBJ databases">
        <authorList>
            <consortium name="The Broad Institute Genome Sequencing Platform"/>
            <person name="Ward D."/>
            <person name="Earl A."/>
            <person name="Feldgarden M."/>
            <person name="Gevers D."/>
            <person name="Young S."/>
            <person name="Zeng Q."/>
            <person name="Koehrsen M."/>
            <person name="Alvarado L."/>
            <person name="Berlin A.M."/>
            <person name="Borenstein D."/>
            <person name="Chapman S.B."/>
            <person name="Chen Z."/>
            <person name="Engels R."/>
            <person name="Freedman E."/>
            <person name="Gellesch M."/>
            <person name="Goldberg J."/>
            <person name="Griggs A."/>
            <person name="Gujja S."/>
            <person name="Heilman E.R."/>
            <person name="Heiman D.I."/>
            <person name="Hepburn T.A."/>
            <person name="Howarth C."/>
            <person name="Jen D."/>
            <person name="Larson L."/>
            <person name="Mehta T."/>
            <person name="Park D."/>
            <person name="Pearson M."/>
            <person name="Richards J."/>
            <person name="Roberts A."/>
            <person name="Saif S."/>
            <person name="Shea T.D."/>
            <person name="Shenoy N."/>
            <person name="Sisk P."/>
            <person name="Stolte C."/>
            <person name="Sykes S.N."/>
            <person name="Walk T."/>
            <person name="White J."/>
            <person name="Yandava C."/>
            <person name="Izard J."/>
            <person name="Baranova O.V."/>
            <person name="Blanton J.M."/>
            <person name="Tanner A.C."/>
            <person name="Dewhirst F."/>
            <person name="Haas B."/>
            <person name="Nusbaum C."/>
            <person name="Birren B."/>
        </authorList>
    </citation>
    <scope>NUCLEOTIDE SEQUENCE [LARGE SCALE GENOMIC DNA]</scope>
    <source>
        <strain evidence="2 3">ATCC 29453</strain>
    </source>
</reference>
<dbReference type="STRING" id="641147.HMPREF9021_00858"/>
<dbReference type="eggNOG" id="COG0790">
    <property type="taxonomic scope" value="Bacteria"/>
</dbReference>
<comment type="caution">
    <text evidence="2">The sequence shown here is derived from an EMBL/GenBank/DDBJ whole genome shotgun (WGS) entry which is preliminary data.</text>
</comment>
<accession>V9H9A6</accession>
<dbReference type="OrthoDB" id="8611408at2"/>
<proteinExistence type="predicted"/>
<dbReference type="AlphaFoldDB" id="V9H9A6"/>
<dbReference type="Gene3D" id="1.25.40.10">
    <property type="entry name" value="Tetratricopeptide repeat domain"/>
    <property type="match status" value="1"/>
</dbReference>
<dbReference type="RefSeq" id="WP_002641635.1">
    <property type="nucleotide sequence ID" value="NZ_CP019448.1"/>
</dbReference>
<evidence type="ECO:0000313" key="3">
    <source>
        <dbReference type="Proteomes" id="UP000017813"/>
    </source>
</evidence>
<keyword evidence="3" id="KW-1185">Reference proteome</keyword>
<dbReference type="Proteomes" id="UP000017813">
    <property type="component" value="Unassembled WGS sequence"/>
</dbReference>
<reference evidence="2 3" key="2">
    <citation type="submission" date="2011-10" db="EMBL/GenBank/DDBJ databases">
        <title>The Genome Sequence of Simonsiella muelleri ATCC 29453.</title>
        <authorList>
            <consortium name="The Broad Institute Genome Sequencing Platform"/>
            <consortium name="The Broad Institute Genome Sequencing Center for Infectious Disease"/>
            <person name="Earl A."/>
            <person name="Ward D."/>
            <person name="Feldgarden M."/>
            <person name="Gevers D."/>
            <person name="Izard J."/>
            <person name="Baranova O.V."/>
            <person name="Blanton J.M."/>
            <person name="Tanner A.C."/>
            <person name="Dewhirst F."/>
            <person name="Young S.K."/>
            <person name="Zeng Q."/>
            <person name="Gargeya S."/>
            <person name="Fitzgerald M."/>
            <person name="Haas B."/>
            <person name="Abouelleil A."/>
            <person name="Alvarado L."/>
            <person name="Arachchi H.M."/>
            <person name="Berlin A."/>
            <person name="Brown A."/>
            <person name="Chapman S.B."/>
            <person name="Chen Z."/>
            <person name="Dunbar C."/>
            <person name="Freedman E."/>
            <person name="Gearin G."/>
            <person name="Goldberg J."/>
            <person name="Griggs A."/>
            <person name="Gujja S."/>
            <person name="Heiman D."/>
            <person name="Howarth C."/>
            <person name="Larson L."/>
            <person name="Lui A."/>
            <person name="MacDonald P.J.P."/>
            <person name="Montmayeur A."/>
            <person name="Murphy C."/>
            <person name="Neiman D."/>
            <person name="Pearson M."/>
            <person name="Priest M."/>
            <person name="Roberts A."/>
            <person name="Saif S."/>
            <person name="Shea T."/>
            <person name="Shenoy N."/>
            <person name="Sisk P."/>
            <person name="Stolte C."/>
            <person name="Sykes S."/>
            <person name="Wortman J."/>
            <person name="Nusbaum C."/>
            <person name="Birren B."/>
        </authorList>
    </citation>
    <scope>NUCLEOTIDE SEQUENCE [LARGE SCALE GENOMIC DNA]</scope>
    <source>
        <strain evidence="2 3">ATCC 29453</strain>
    </source>
</reference>
<dbReference type="InterPro" id="IPR011990">
    <property type="entry name" value="TPR-like_helical_dom_sf"/>
</dbReference>
<dbReference type="SUPFAM" id="SSF81901">
    <property type="entry name" value="HCP-like"/>
    <property type="match status" value="1"/>
</dbReference>
<feature type="compositionally biased region" description="Polar residues" evidence="1">
    <location>
        <begin position="807"/>
        <end position="819"/>
    </location>
</feature>
<dbReference type="SMART" id="SM00671">
    <property type="entry name" value="SEL1"/>
    <property type="match status" value="1"/>
</dbReference>
<evidence type="ECO:0000313" key="2">
    <source>
        <dbReference type="EMBL" id="EFG31583.1"/>
    </source>
</evidence>
<organism evidence="2 3">
    <name type="scientific">Simonsiella muelleri ATCC 29453</name>
    <dbReference type="NCBI Taxonomy" id="641147"/>
    <lineage>
        <taxon>Bacteria</taxon>
        <taxon>Pseudomonadati</taxon>
        <taxon>Pseudomonadota</taxon>
        <taxon>Betaproteobacteria</taxon>
        <taxon>Neisseriales</taxon>
        <taxon>Neisseriaceae</taxon>
        <taxon>Simonsiella</taxon>
    </lineage>
</organism>
<gene>
    <name evidence="2" type="ORF">HMPREF9021_00858</name>
</gene>
<dbReference type="EMBL" id="ADCY02000018">
    <property type="protein sequence ID" value="EFG31583.1"/>
    <property type="molecule type" value="Genomic_DNA"/>
</dbReference>
<feature type="region of interest" description="Disordered" evidence="1">
    <location>
        <begin position="807"/>
        <end position="834"/>
    </location>
</feature>
<evidence type="ECO:0000256" key="1">
    <source>
        <dbReference type="SAM" id="MobiDB-lite"/>
    </source>
</evidence>
<name>V9H9A6_9NEIS</name>
<dbReference type="HOGENOM" id="CLU_316623_0_0_4"/>
<sequence length="935" mass="105873">MPTQLDFLAQQQPNSTTIRALWYLQNFATQSAWTNGLAFEKQLRACRLDFTLSSLQRIDRLLDHIREQYQPQRETFFRQPENQTFLFLLVFYCGEMRGRLAKSAPVWYDWGEFHARYPELESIFPNILHYEFVAHFQREDGEFNHFPLVAILARLFDAAPDKSVYTSTLTGDYQAYGEHDRLPETAQHLAIDWQQALAQTPKNERAYLQILPPKWLQGDDLMAQMQALPQLYQRGRVVWAALVQANSLLFQANDTANCPAEIIYDKSGRTPPDVLRQWAKELFSLKNTTPSEPELARYAAHITDERTRFSGSIPKQISRSMPVFGASLLIWRLHLPNGILSLPTFPIVVADDCDEAMILPAKYWAHTAHYQNWLQHQSLEEESSKQPAHSIANNQEIFPVLQNILAREPDFWRGYDELLSPQISDLAQVGTQAVESSINNQTISEADRRFVESYRAKAQQEYRRWYEFFKVETDDAELAESLAKNKLPESAYQKLRDLNIQPFLASLAEPIGVARLPKSVPLPKVAAAWQRDLSLTQTAKLVSFLCSQGVISLSKALANERKPNEPERPLSVNTTATLYLALLYLTGKGVPQTIEESLDWLNYAVSLGDYRAMRWVAELIIQVPELTPELCRQELLKAYLPMSIGITNASVAGKLKYLVLELKAAEDAYPRERGAQLELARQKMQQAIAAGDVAAQTRLNEWLANGTLTEKATEKRFEHIQYWISDYFAQKGVNLHAILQDIESPDDEDDVTFHENAAYSAHLADDDDVAKPAAWKKWAKWVLAMVLIYGIKTCALDYQSSRQQPENAVSGSLQTQSAPKITPTAEPADMAAPKTAQAVGNQAVSAEDAVFILQQKLPLTLFTGYHEIRGARLEQGNIWLDLHDKNRGMMSIQAARGLYCREQAFDGIRTSGAPVNFAVTAAENVQYEIADLSCQ</sequence>
<dbReference type="KEGG" id="smur:BWP33_09020"/>
<protein>
    <submittedName>
        <fullName evidence="2">Uncharacterized protein</fullName>
    </submittedName>
</protein>